<sequence length="102" mass="11925">MRERSRRRRPKPLELRETAEPSGPRETGRVAQLRRLGKRASASWVEERGRVRGLTGRAAETEGGELRKRRKLRRECEERRRDGEEGQRPSSQQSTERTLNCT</sequence>
<feature type="compositionally biased region" description="Basic residues" evidence="1">
    <location>
        <begin position="1"/>
        <end position="10"/>
    </location>
</feature>
<feature type="region of interest" description="Disordered" evidence="1">
    <location>
        <begin position="1"/>
        <end position="102"/>
    </location>
</feature>
<protein>
    <submittedName>
        <fullName evidence="2">Uncharacterized protein</fullName>
    </submittedName>
</protein>
<proteinExistence type="predicted"/>
<dbReference type="EMBL" id="JAINDJ010000002">
    <property type="protein sequence ID" value="KAG9459353.1"/>
    <property type="molecule type" value="Genomic_DNA"/>
</dbReference>
<evidence type="ECO:0000313" key="2">
    <source>
        <dbReference type="EMBL" id="KAG9459353.1"/>
    </source>
</evidence>
<comment type="caution">
    <text evidence="2">The sequence shown here is derived from an EMBL/GenBank/DDBJ whole genome shotgun (WGS) entry which is preliminary data.</text>
</comment>
<dbReference type="AlphaFoldDB" id="A0AAV7FDZ5"/>
<accession>A0AAV7FDZ5</accession>
<evidence type="ECO:0000256" key="1">
    <source>
        <dbReference type="SAM" id="MobiDB-lite"/>
    </source>
</evidence>
<keyword evidence="3" id="KW-1185">Reference proteome</keyword>
<dbReference type="Proteomes" id="UP000825729">
    <property type="component" value="Unassembled WGS sequence"/>
</dbReference>
<evidence type="ECO:0000313" key="3">
    <source>
        <dbReference type="Proteomes" id="UP000825729"/>
    </source>
</evidence>
<reference evidence="2 3" key="1">
    <citation type="submission" date="2021-07" db="EMBL/GenBank/DDBJ databases">
        <title>The Aristolochia fimbriata genome: insights into angiosperm evolution, floral development and chemical biosynthesis.</title>
        <authorList>
            <person name="Jiao Y."/>
        </authorList>
    </citation>
    <scope>NUCLEOTIDE SEQUENCE [LARGE SCALE GENOMIC DNA]</scope>
    <source>
        <strain evidence="2">IBCAS-2021</strain>
        <tissue evidence="2">Leaf</tissue>
    </source>
</reference>
<organism evidence="2 3">
    <name type="scientific">Aristolochia fimbriata</name>
    <name type="common">White veined hardy Dutchman's pipe vine</name>
    <dbReference type="NCBI Taxonomy" id="158543"/>
    <lineage>
        <taxon>Eukaryota</taxon>
        <taxon>Viridiplantae</taxon>
        <taxon>Streptophyta</taxon>
        <taxon>Embryophyta</taxon>
        <taxon>Tracheophyta</taxon>
        <taxon>Spermatophyta</taxon>
        <taxon>Magnoliopsida</taxon>
        <taxon>Magnoliidae</taxon>
        <taxon>Piperales</taxon>
        <taxon>Aristolochiaceae</taxon>
        <taxon>Aristolochia</taxon>
    </lineage>
</organism>
<feature type="compositionally biased region" description="Basic and acidic residues" evidence="1">
    <location>
        <begin position="74"/>
        <end position="87"/>
    </location>
</feature>
<name>A0AAV7FDZ5_ARIFI</name>
<gene>
    <name evidence="2" type="ORF">H6P81_003861</name>
</gene>
<feature type="compositionally biased region" description="Polar residues" evidence="1">
    <location>
        <begin position="89"/>
        <end position="102"/>
    </location>
</feature>